<dbReference type="GO" id="GO:0015716">
    <property type="term" value="P:organic phosphonate transport"/>
    <property type="evidence" value="ECO:0007669"/>
    <property type="project" value="InterPro"/>
</dbReference>
<dbReference type="EC" id="2.7.8.37" evidence="1"/>
<dbReference type="InterPro" id="IPR009609">
    <property type="entry name" value="Phosphonate_metab_PhnG"/>
</dbReference>
<name>A0A6J4M2F1_9HYPH</name>
<protein>
    <submittedName>
        <fullName evidence="1">Alpha-D-ribose 1-methylphosphonate 5-triphosphate synthase subunit PhnG</fullName>
        <ecNumber evidence="1">2.7.8.37</ecNumber>
    </submittedName>
</protein>
<dbReference type="EMBL" id="CADCUC010000455">
    <property type="protein sequence ID" value="CAA9347946.1"/>
    <property type="molecule type" value="Genomic_DNA"/>
</dbReference>
<gene>
    <name evidence="1" type="ORF">AVDCRST_MAG90-2566</name>
</gene>
<keyword evidence="1" id="KW-0808">Transferase</keyword>
<dbReference type="GO" id="GO:0061693">
    <property type="term" value="F:alpha-D-ribose 1-methylphosphonate 5-triphosphate synthase activity"/>
    <property type="evidence" value="ECO:0007669"/>
    <property type="project" value="UniProtKB-EC"/>
</dbReference>
<accession>A0A6J4M2F1</accession>
<dbReference type="AlphaFoldDB" id="A0A6J4M2F1"/>
<reference evidence="1" key="1">
    <citation type="submission" date="2020-02" db="EMBL/GenBank/DDBJ databases">
        <authorList>
            <person name="Meier V. D."/>
        </authorList>
    </citation>
    <scope>NUCLEOTIDE SEQUENCE</scope>
    <source>
        <strain evidence="1">AVDCRST_MAG90</strain>
    </source>
</reference>
<dbReference type="Pfam" id="PF06754">
    <property type="entry name" value="PhnG"/>
    <property type="match status" value="1"/>
</dbReference>
<organism evidence="1">
    <name type="scientific">uncultured Microvirga sp</name>
    <dbReference type="NCBI Taxonomy" id="412392"/>
    <lineage>
        <taxon>Bacteria</taxon>
        <taxon>Pseudomonadati</taxon>
        <taxon>Pseudomonadota</taxon>
        <taxon>Alphaproteobacteria</taxon>
        <taxon>Hyphomicrobiales</taxon>
        <taxon>Methylobacteriaceae</taxon>
        <taxon>Microvirga</taxon>
        <taxon>environmental samples</taxon>
    </lineage>
</organism>
<sequence length="163" mass="17505">MIESTTRLRPAGPEPTAGEVGLRQAVMALCAQADPGELLAALERIEHGLDVEDLRRTETGLVMVRGRIGGDGRPFNLGEATVTRAAVRIASGETGFAYQLGRDAPKARHAAILDALWQSETHREAVEAALGPIRDRLADECAGAERQTAATRVNFFTMVRGED</sequence>
<proteinExistence type="predicted"/>
<dbReference type="NCBIfam" id="TIGR03293">
    <property type="entry name" value="PhnG_redo"/>
    <property type="match status" value="1"/>
</dbReference>
<evidence type="ECO:0000313" key="1">
    <source>
        <dbReference type="EMBL" id="CAA9347946.1"/>
    </source>
</evidence>
<dbReference type="GO" id="GO:0019634">
    <property type="term" value="P:organic phosphonate metabolic process"/>
    <property type="evidence" value="ECO:0007669"/>
    <property type="project" value="InterPro"/>
</dbReference>